<keyword evidence="12" id="KW-1003">Cell membrane</keyword>
<sequence length="354" mass="39548">MINRNRVIYALLTVIFSFMLLSGCSDEVEEKNNEAISRTEFVLGTVVTIKIYDDNVSEEVFNKAFKKLRDIENKMTINSEESEVIDINKKAGKDFVKVSEDTFYVIGKGKYFSKLSQGRFDISIGSLVKLWNIGTEYAKVPSEEEIDARKKLVNYNDVILDEKTRSVKLNKENMVLDLGGIAKGYGADEVVKILKENNVNHAIINLGGNVFAYGNKKDGSPWRIGIQSPNSSRGGYIGIVKISNKTVVTSGIYERFFEENGKRYHHILDPDTGYPIENKLSGISIIADSSIDADSLSTSAFALGLDKGIDLIESLDNVEAVFITEDSKVYITSGLKNKFELEDSNFELINETHQ</sequence>
<evidence type="ECO:0000256" key="3">
    <source>
        <dbReference type="ARBA" id="ARBA00022630"/>
    </source>
</evidence>
<evidence type="ECO:0000256" key="4">
    <source>
        <dbReference type="ARBA" id="ARBA00022679"/>
    </source>
</evidence>
<comment type="cofactor">
    <cofactor evidence="11">
        <name>Mg(2+)</name>
        <dbReference type="ChEBI" id="CHEBI:18420"/>
    </cofactor>
    <cofactor evidence="11">
        <name>Mn(2+)</name>
        <dbReference type="ChEBI" id="CHEBI:29035"/>
    </cofactor>
    <text evidence="11">Magnesium. Can also use manganese.</text>
</comment>
<proteinExistence type="inferred from homology"/>
<dbReference type="AlphaFoldDB" id="A0A1T5IQW9"/>
<evidence type="ECO:0000313" key="13">
    <source>
        <dbReference type="EMBL" id="SKC41584.1"/>
    </source>
</evidence>
<feature type="binding site" evidence="11">
    <location>
        <position position="294"/>
    </location>
    <ligand>
        <name>Mg(2+)</name>
        <dbReference type="ChEBI" id="CHEBI:18420"/>
    </ligand>
</feature>
<evidence type="ECO:0000256" key="10">
    <source>
        <dbReference type="PIRNR" id="PIRNR006268"/>
    </source>
</evidence>
<keyword evidence="3 10" id="KW-0285">Flavoprotein</keyword>
<keyword evidence="14" id="KW-1185">Reference proteome</keyword>
<keyword evidence="7 10" id="KW-0460">Magnesium</keyword>
<gene>
    <name evidence="13" type="ORF">SAMN02194393_00655</name>
</gene>
<evidence type="ECO:0000256" key="6">
    <source>
        <dbReference type="ARBA" id="ARBA00022827"/>
    </source>
</evidence>
<evidence type="ECO:0000256" key="12">
    <source>
        <dbReference type="RuleBase" id="RU363002"/>
    </source>
</evidence>
<organism evidence="13 14">
    <name type="scientific">Maledivibacter halophilus</name>
    <dbReference type="NCBI Taxonomy" id="36842"/>
    <lineage>
        <taxon>Bacteria</taxon>
        <taxon>Bacillati</taxon>
        <taxon>Bacillota</taxon>
        <taxon>Clostridia</taxon>
        <taxon>Peptostreptococcales</taxon>
        <taxon>Caminicellaceae</taxon>
        <taxon>Maledivibacter</taxon>
    </lineage>
</organism>
<dbReference type="GO" id="GO:0046872">
    <property type="term" value="F:metal ion binding"/>
    <property type="evidence" value="ECO:0007669"/>
    <property type="project" value="UniProtKB-UniRule"/>
</dbReference>
<dbReference type="InterPro" id="IPR003374">
    <property type="entry name" value="ApbE-like_sf"/>
</dbReference>
<comment type="function">
    <text evidence="12">Flavin transferase that catalyzes the transfer of the FMN moiety of FAD and its covalent binding to the hydroxyl group of a threonine residue in a target flavoprotein.</text>
</comment>
<dbReference type="Gene3D" id="3.10.520.10">
    <property type="entry name" value="ApbE-like domains"/>
    <property type="match status" value="1"/>
</dbReference>
<dbReference type="EC" id="2.7.1.180" evidence="1 10"/>
<comment type="subcellular location">
    <subcellularLocation>
        <location evidence="12">Cell inner membrane</location>
        <topology evidence="12">Lipid-anchor</topology>
        <orientation evidence="12">Periplasmic side</orientation>
    </subcellularLocation>
</comment>
<dbReference type="GO" id="GO:0005886">
    <property type="term" value="C:plasma membrane"/>
    <property type="evidence" value="ECO:0007669"/>
    <property type="project" value="UniProtKB-SubCell"/>
</dbReference>
<protein>
    <recommendedName>
        <fullName evidence="2 10">FAD:protein FMN transferase</fullName>
        <ecNumber evidence="1 10">2.7.1.180</ecNumber>
    </recommendedName>
    <alternativeName>
        <fullName evidence="8 10">Flavin transferase</fullName>
    </alternativeName>
</protein>
<dbReference type="GO" id="GO:0016740">
    <property type="term" value="F:transferase activity"/>
    <property type="evidence" value="ECO:0007669"/>
    <property type="project" value="UniProtKB-UniRule"/>
</dbReference>
<evidence type="ECO:0000256" key="8">
    <source>
        <dbReference type="ARBA" id="ARBA00031306"/>
    </source>
</evidence>
<evidence type="ECO:0000256" key="7">
    <source>
        <dbReference type="ARBA" id="ARBA00022842"/>
    </source>
</evidence>
<dbReference type="RefSeq" id="WP_079489296.1">
    <property type="nucleotide sequence ID" value="NZ_FUZT01000001.1"/>
</dbReference>
<keyword evidence="12" id="KW-0472">Membrane</keyword>
<dbReference type="Proteomes" id="UP000190285">
    <property type="component" value="Unassembled WGS sequence"/>
</dbReference>
<dbReference type="SUPFAM" id="SSF143631">
    <property type="entry name" value="ApbE-like"/>
    <property type="match status" value="1"/>
</dbReference>
<dbReference type="InterPro" id="IPR024932">
    <property type="entry name" value="ApbE"/>
</dbReference>
<feature type="binding site" evidence="11">
    <location>
        <position position="180"/>
    </location>
    <ligand>
        <name>Mg(2+)</name>
        <dbReference type="ChEBI" id="CHEBI:18420"/>
    </ligand>
</feature>
<dbReference type="PIRSF" id="PIRSF006268">
    <property type="entry name" value="ApbE"/>
    <property type="match status" value="1"/>
</dbReference>
<evidence type="ECO:0000256" key="1">
    <source>
        <dbReference type="ARBA" id="ARBA00011955"/>
    </source>
</evidence>
<comment type="catalytic activity">
    <reaction evidence="9 10 12">
        <text>L-threonyl-[protein] + FAD = FMN-L-threonyl-[protein] + AMP + H(+)</text>
        <dbReference type="Rhea" id="RHEA:36847"/>
        <dbReference type="Rhea" id="RHEA-COMP:11060"/>
        <dbReference type="Rhea" id="RHEA-COMP:11061"/>
        <dbReference type="ChEBI" id="CHEBI:15378"/>
        <dbReference type="ChEBI" id="CHEBI:30013"/>
        <dbReference type="ChEBI" id="CHEBI:57692"/>
        <dbReference type="ChEBI" id="CHEBI:74257"/>
        <dbReference type="ChEBI" id="CHEBI:456215"/>
        <dbReference type="EC" id="2.7.1.180"/>
    </reaction>
</comment>
<evidence type="ECO:0000256" key="2">
    <source>
        <dbReference type="ARBA" id="ARBA00016337"/>
    </source>
</evidence>
<evidence type="ECO:0000256" key="9">
    <source>
        <dbReference type="ARBA" id="ARBA00048540"/>
    </source>
</evidence>
<dbReference type="EMBL" id="FUZT01000001">
    <property type="protein sequence ID" value="SKC41584.1"/>
    <property type="molecule type" value="Genomic_DNA"/>
</dbReference>
<accession>A0A1T5IQW9</accession>
<dbReference type="STRING" id="36842.SAMN02194393_00655"/>
<keyword evidence="12 13" id="KW-0449">Lipoprotein</keyword>
<feature type="binding site" evidence="11">
    <location>
        <position position="298"/>
    </location>
    <ligand>
        <name>Mg(2+)</name>
        <dbReference type="ChEBI" id="CHEBI:18420"/>
    </ligand>
</feature>
<name>A0A1T5IQW9_9FIRM</name>
<dbReference type="PANTHER" id="PTHR30040">
    <property type="entry name" value="THIAMINE BIOSYNTHESIS LIPOPROTEIN APBE"/>
    <property type="match status" value="1"/>
</dbReference>
<evidence type="ECO:0000256" key="11">
    <source>
        <dbReference type="PIRSR" id="PIRSR006268-2"/>
    </source>
</evidence>
<keyword evidence="5 10" id="KW-0479">Metal-binding</keyword>
<keyword evidence="6 10" id="KW-0274">FAD</keyword>
<evidence type="ECO:0000313" key="14">
    <source>
        <dbReference type="Proteomes" id="UP000190285"/>
    </source>
</evidence>
<dbReference type="PROSITE" id="PS51257">
    <property type="entry name" value="PROKAR_LIPOPROTEIN"/>
    <property type="match status" value="1"/>
</dbReference>
<keyword evidence="12" id="KW-0997">Cell inner membrane</keyword>
<reference evidence="13 14" key="1">
    <citation type="submission" date="2017-02" db="EMBL/GenBank/DDBJ databases">
        <authorList>
            <person name="Peterson S.W."/>
        </authorList>
    </citation>
    <scope>NUCLEOTIDE SEQUENCE [LARGE SCALE GENOMIC DNA]</scope>
    <source>
        <strain evidence="13 14">M1</strain>
    </source>
</reference>
<dbReference type="Pfam" id="PF02424">
    <property type="entry name" value="ApbE"/>
    <property type="match status" value="1"/>
</dbReference>
<keyword evidence="4 10" id="KW-0808">Transferase</keyword>
<dbReference type="PANTHER" id="PTHR30040:SF2">
    <property type="entry name" value="FAD:PROTEIN FMN TRANSFERASE"/>
    <property type="match status" value="1"/>
</dbReference>
<dbReference type="OrthoDB" id="9778595at2"/>
<comment type="similarity">
    <text evidence="10 12">Belongs to the ApbE family.</text>
</comment>
<evidence type="ECO:0000256" key="5">
    <source>
        <dbReference type="ARBA" id="ARBA00022723"/>
    </source>
</evidence>